<comment type="caution">
    <text evidence="8">The sequence shown here is derived from an EMBL/GenBank/DDBJ whole genome shotgun (WGS) entry which is preliminary data.</text>
</comment>
<proteinExistence type="predicted"/>
<dbReference type="InterPro" id="IPR003740">
    <property type="entry name" value="YitT"/>
</dbReference>
<evidence type="ECO:0000259" key="7">
    <source>
        <dbReference type="Pfam" id="PF10035"/>
    </source>
</evidence>
<organism evidence="8 9">
    <name type="scientific">Tissierella pigra</name>
    <dbReference type="NCBI Taxonomy" id="2607614"/>
    <lineage>
        <taxon>Bacteria</taxon>
        <taxon>Bacillati</taxon>
        <taxon>Bacillota</taxon>
        <taxon>Tissierellia</taxon>
        <taxon>Tissierellales</taxon>
        <taxon>Tissierellaceae</taxon>
        <taxon>Tissierella</taxon>
    </lineage>
</organism>
<dbReference type="PANTHER" id="PTHR33545">
    <property type="entry name" value="UPF0750 MEMBRANE PROTEIN YITT-RELATED"/>
    <property type="match status" value="1"/>
</dbReference>
<evidence type="ECO:0000313" key="8">
    <source>
        <dbReference type="EMBL" id="MSU01431.1"/>
    </source>
</evidence>
<keyword evidence="4 6" id="KW-1133">Transmembrane helix</keyword>
<dbReference type="InterPro" id="IPR019264">
    <property type="entry name" value="DUF2179"/>
</dbReference>
<evidence type="ECO:0000256" key="2">
    <source>
        <dbReference type="ARBA" id="ARBA00022475"/>
    </source>
</evidence>
<accession>A0A6N7XHA8</accession>
<dbReference type="Pfam" id="PF02588">
    <property type="entry name" value="YitT_membrane"/>
    <property type="match status" value="1"/>
</dbReference>
<dbReference type="Pfam" id="PF10035">
    <property type="entry name" value="DUF2179"/>
    <property type="match status" value="1"/>
</dbReference>
<feature type="domain" description="DUF2179" evidence="7">
    <location>
        <begin position="221"/>
        <end position="275"/>
    </location>
</feature>
<dbReference type="AlphaFoldDB" id="A0A6N7XHA8"/>
<evidence type="ECO:0000256" key="3">
    <source>
        <dbReference type="ARBA" id="ARBA00022692"/>
    </source>
</evidence>
<keyword evidence="2" id="KW-1003">Cell membrane</keyword>
<dbReference type="PANTHER" id="PTHR33545:SF9">
    <property type="entry name" value="UPF0750 MEMBRANE PROTEIN YITE"/>
    <property type="match status" value="1"/>
</dbReference>
<keyword evidence="9" id="KW-1185">Reference proteome</keyword>
<comment type="subcellular location">
    <subcellularLocation>
        <location evidence="1">Cell membrane</location>
        <topology evidence="1">Multi-pass membrane protein</topology>
    </subcellularLocation>
</comment>
<feature type="transmembrane region" description="Helical" evidence="6">
    <location>
        <begin position="46"/>
        <end position="71"/>
    </location>
</feature>
<feature type="transmembrane region" description="Helical" evidence="6">
    <location>
        <begin position="108"/>
        <end position="127"/>
    </location>
</feature>
<evidence type="ECO:0000256" key="5">
    <source>
        <dbReference type="ARBA" id="ARBA00023136"/>
    </source>
</evidence>
<dbReference type="EMBL" id="VUNQ01000014">
    <property type="protein sequence ID" value="MSU01431.1"/>
    <property type="molecule type" value="Genomic_DNA"/>
</dbReference>
<evidence type="ECO:0000256" key="4">
    <source>
        <dbReference type="ARBA" id="ARBA00022989"/>
    </source>
</evidence>
<feature type="transmembrane region" description="Helical" evidence="6">
    <location>
        <begin position="7"/>
        <end position="26"/>
    </location>
</feature>
<sequence length="281" mass="31010">MKINFKKFMLINFGVFIMALGLYYFLLPENLAVGGAIGIAMVINNIFKFIPIGIIMGIVNIFLFILAFLVIGKDFGGYTIYSSFLLSGIIYLLEIITPLESPIIDDLTINLIYGIIIQGIGMAIIFSQNASTGGTDIIAKIINKFTHLNIGKALLLSDFIIIVFATFSFGLKLGLYALLGLIINAYVIDNMIASFNERLNVIIISDKSNEINDYIINEIKRGTTIYVANGGFSRSEKTIISTVVGKRQYIRIKNYAQGIDSNVFITMGLVNEVLGEGFSFD</sequence>
<dbReference type="CDD" id="cd16380">
    <property type="entry name" value="YitT_C"/>
    <property type="match status" value="1"/>
</dbReference>
<dbReference type="InterPro" id="IPR015867">
    <property type="entry name" value="N-reg_PII/ATP_PRibTrfase_C"/>
</dbReference>
<dbReference type="RefSeq" id="WP_154439848.1">
    <property type="nucleotide sequence ID" value="NZ_JAHLPJ010000001.1"/>
</dbReference>
<evidence type="ECO:0000313" key="9">
    <source>
        <dbReference type="Proteomes" id="UP000469523"/>
    </source>
</evidence>
<evidence type="ECO:0000256" key="6">
    <source>
        <dbReference type="SAM" id="Phobius"/>
    </source>
</evidence>
<dbReference type="PIRSF" id="PIRSF006483">
    <property type="entry name" value="Membrane_protein_YitT"/>
    <property type="match status" value="1"/>
</dbReference>
<keyword evidence="5 6" id="KW-0472">Membrane</keyword>
<evidence type="ECO:0000256" key="1">
    <source>
        <dbReference type="ARBA" id="ARBA00004651"/>
    </source>
</evidence>
<keyword evidence="3 6" id="KW-0812">Transmembrane</keyword>
<dbReference type="GO" id="GO:0005886">
    <property type="term" value="C:plasma membrane"/>
    <property type="evidence" value="ECO:0007669"/>
    <property type="project" value="UniProtKB-SubCell"/>
</dbReference>
<name>A0A6N7XHA8_9FIRM</name>
<dbReference type="InterPro" id="IPR051461">
    <property type="entry name" value="UPF0750_membrane"/>
</dbReference>
<reference evidence="8 9" key="1">
    <citation type="submission" date="2019-09" db="EMBL/GenBank/DDBJ databases">
        <title>In-depth cultivation of the pig gut microbiome towards novel bacterial diversity and tailored functional studies.</title>
        <authorList>
            <person name="Wylensek D."/>
            <person name="Hitch T.C.A."/>
            <person name="Clavel T."/>
        </authorList>
    </citation>
    <scope>NUCLEOTIDE SEQUENCE [LARGE SCALE GENOMIC DNA]</scope>
    <source>
        <strain evidence="8 9">WCA3-693-APC-4?</strain>
    </source>
</reference>
<protein>
    <submittedName>
        <fullName evidence="8">YitT family protein</fullName>
    </submittedName>
</protein>
<feature type="transmembrane region" description="Helical" evidence="6">
    <location>
        <begin position="148"/>
        <end position="167"/>
    </location>
</feature>
<dbReference type="Proteomes" id="UP000469523">
    <property type="component" value="Unassembled WGS sequence"/>
</dbReference>
<dbReference type="Gene3D" id="3.30.70.120">
    <property type="match status" value="1"/>
</dbReference>
<feature type="transmembrane region" description="Helical" evidence="6">
    <location>
        <begin position="173"/>
        <end position="192"/>
    </location>
</feature>
<feature type="transmembrane region" description="Helical" evidence="6">
    <location>
        <begin position="78"/>
        <end position="96"/>
    </location>
</feature>
<gene>
    <name evidence="8" type="ORF">FYJ83_08130</name>
</gene>